<evidence type="ECO:0000313" key="9">
    <source>
        <dbReference type="Proteomes" id="UP000501891"/>
    </source>
</evidence>
<evidence type="ECO:0000256" key="2">
    <source>
        <dbReference type="ARBA" id="ARBA00005779"/>
    </source>
</evidence>
<keyword evidence="6 7" id="KW-0472">Membrane</keyword>
<evidence type="ECO:0000256" key="6">
    <source>
        <dbReference type="ARBA" id="ARBA00023136"/>
    </source>
</evidence>
<gene>
    <name evidence="8" type="ORF">HHL28_00520</name>
</gene>
<keyword evidence="3" id="KW-1003">Cell membrane</keyword>
<feature type="transmembrane region" description="Helical" evidence="7">
    <location>
        <begin position="111"/>
        <end position="130"/>
    </location>
</feature>
<evidence type="ECO:0000256" key="3">
    <source>
        <dbReference type="ARBA" id="ARBA00022475"/>
    </source>
</evidence>
<feature type="transmembrane region" description="Helical" evidence="7">
    <location>
        <begin position="12"/>
        <end position="33"/>
    </location>
</feature>
<dbReference type="PANTHER" id="PTHR40043">
    <property type="entry name" value="UPF0719 INNER MEMBRANE PROTEIN YJFL"/>
    <property type="match status" value="1"/>
</dbReference>
<organism evidence="8 9">
    <name type="scientific">Aerophototrophica crusticola</name>
    <dbReference type="NCBI Taxonomy" id="1709002"/>
    <lineage>
        <taxon>Bacteria</taxon>
        <taxon>Pseudomonadati</taxon>
        <taxon>Pseudomonadota</taxon>
        <taxon>Alphaproteobacteria</taxon>
        <taxon>Rhodospirillales</taxon>
        <taxon>Rhodospirillaceae</taxon>
        <taxon>Aerophototrophica</taxon>
    </lineage>
</organism>
<dbReference type="Pfam" id="PF03994">
    <property type="entry name" value="DUF350"/>
    <property type="match status" value="1"/>
</dbReference>
<keyword evidence="9" id="KW-1185">Reference proteome</keyword>
<dbReference type="AlphaFoldDB" id="A0A858R339"/>
<sequence length="134" mass="14020">MLATTFDTLPLYVTFLLTSVVLIAVATAIYVMITPYREITLIRQGNAAAAVSLGGTVIGMAIALNSVARGTYAVMDLALWGGVALVCQVLVFVLVSFKLPGFRQGIEEDRLGYGITLGAFSVAMGILNAGSLST</sequence>
<evidence type="ECO:0000256" key="4">
    <source>
        <dbReference type="ARBA" id="ARBA00022692"/>
    </source>
</evidence>
<dbReference type="KEGG" id="acru:HHL28_00520"/>
<comment type="similarity">
    <text evidence="2">Belongs to the UPF0719 family.</text>
</comment>
<keyword evidence="4 7" id="KW-0812">Transmembrane</keyword>
<dbReference type="InterPro" id="IPR007140">
    <property type="entry name" value="DUF350"/>
</dbReference>
<feature type="transmembrane region" description="Helical" evidence="7">
    <location>
        <begin position="45"/>
        <end position="65"/>
    </location>
</feature>
<dbReference type="EMBL" id="CP051775">
    <property type="protein sequence ID" value="QJE71798.1"/>
    <property type="molecule type" value="Genomic_DNA"/>
</dbReference>
<dbReference type="Proteomes" id="UP000501891">
    <property type="component" value="Chromosome"/>
</dbReference>
<name>A0A858R339_9PROT</name>
<comment type="subcellular location">
    <subcellularLocation>
        <location evidence="1">Cell membrane</location>
        <topology evidence="1">Multi-pass membrane protein</topology>
    </subcellularLocation>
</comment>
<accession>A0A858R339</accession>
<keyword evidence="5 7" id="KW-1133">Transmembrane helix</keyword>
<evidence type="ECO:0000256" key="7">
    <source>
        <dbReference type="SAM" id="Phobius"/>
    </source>
</evidence>
<feature type="transmembrane region" description="Helical" evidence="7">
    <location>
        <begin position="77"/>
        <end position="99"/>
    </location>
</feature>
<dbReference type="GO" id="GO:0005886">
    <property type="term" value="C:plasma membrane"/>
    <property type="evidence" value="ECO:0007669"/>
    <property type="project" value="UniProtKB-SubCell"/>
</dbReference>
<protein>
    <submittedName>
        <fullName evidence="8">DUF350 domain-containing protein</fullName>
    </submittedName>
</protein>
<proteinExistence type="inferred from homology"/>
<evidence type="ECO:0000313" key="8">
    <source>
        <dbReference type="EMBL" id="QJE71798.1"/>
    </source>
</evidence>
<dbReference type="PANTHER" id="PTHR40043:SF1">
    <property type="entry name" value="UPF0719 INNER MEMBRANE PROTEIN YJFL"/>
    <property type="match status" value="1"/>
</dbReference>
<reference evidence="8" key="1">
    <citation type="submission" date="2020-04" db="EMBL/GenBank/DDBJ databases">
        <title>A desert anoxygenic phototrophic bacterium fixes CO2 using RubisCO under aerobic conditions.</title>
        <authorList>
            <person name="Tang K."/>
        </authorList>
    </citation>
    <scope>NUCLEOTIDE SEQUENCE [LARGE SCALE GENOMIC DNA]</scope>
    <source>
        <strain evidence="8">MIMtkB3</strain>
    </source>
</reference>
<evidence type="ECO:0000256" key="5">
    <source>
        <dbReference type="ARBA" id="ARBA00022989"/>
    </source>
</evidence>
<evidence type="ECO:0000256" key="1">
    <source>
        <dbReference type="ARBA" id="ARBA00004651"/>
    </source>
</evidence>